<sequence>MDIRLEPKKRVKGIAPLQVFFSIFSYALSLYFQFSLHEYFITFLHPFEDFLKPTSERENPIKLRHKCT</sequence>
<feature type="transmembrane region" description="Helical" evidence="1">
    <location>
        <begin position="14"/>
        <end position="34"/>
    </location>
</feature>
<proteinExistence type="predicted"/>
<dbReference type="Proteomes" id="UP000070404">
    <property type="component" value="Unassembled WGS sequence"/>
</dbReference>
<keyword evidence="1" id="KW-1133">Transmembrane helix</keyword>
<gene>
    <name evidence="2" type="ORF">AKJ52_03025</name>
</gene>
<protein>
    <submittedName>
        <fullName evidence="2">Uncharacterized protein</fullName>
    </submittedName>
</protein>
<evidence type="ECO:0000256" key="1">
    <source>
        <dbReference type="SAM" id="Phobius"/>
    </source>
</evidence>
<keyword evidence="1" id="KW-0812">Transmembrane</keyword>
<feature type="non-terminal residue" evidence="2">
    <location>
        <position position="68"/>
    </location>
</feature>
<name>A0A133VH71_9EURY</name>
<dbReference type="EMBL" id="LHYF01000072">
    <property type="protein sequence ID" value="KXB05797.1"/>
    <property type="molecule type" value="Genomic_DNA"/>
</dbReference>
<keyword evidence="3" id="KW-1185">Reference proteome</keyword>
<keyword evidence="1" id="KW-0472">Membrane</keyword>
<evidence type="ECO:0000313" key="2">
    <source>
        <dbReference type="EMBL" id="KXB05797.1"/>
    </source>
</evidence>
<reference evidence="2 3" key="1">
    <citation type="journal article" date="2016" name="Sci. Rep.">
        <title>Metabolic traits of an uncultured archaeal lineage -MSBL1- from brine pools of the Red Sea.</title>
        <authorList>
            <person name="Mwirichia R."/>
            <person name="Alam I."/>
            <person name="Rashid M."/>
            <person name="Vinu M."/>
            <person name="Ba-Alawi W."/>
            <person name="Anthony Kamau A."/>
            <person name="Kamanda Ngugi D."/>
            <person name="Goker M."/>
            <person name="Klenk H.P."/>
            <person name="Bajic V."/>
            <person name="Stingl U."/>
        </authorList>
    </citation>
    <scope>NUCLEOTIDE SEQUENCE [LARGE SCALE GENOMIC DNA]</scope>
    <source>
        <strain evidence="2">SCGC-AAA382C18</strain>
    </source>
</reference>
<dbReference type="AlphaFoldDB" id="A0A133VH71"/>
<organism evidence="2 3">
    <name type="scientific">candidate division MSBL1 archaeon SCGC-AAA382C18</name>
    <dbReference type="NCBI Taxonomy" id="1698281"/>
    <lineage>
        <taxon>Archaea</taxon>
        <taxon>Methanobacteriati</taxon>
        <taxon>Methanobacteriota</taxon>
        <taxon>candidate division MSBL1</taxon>
    </lineage>
</organism>
<evidence type="ECO:0000313" key="3">
    <source>
        <dbReference type="Proteomes" id="UP000070404"/>
    </source>
</evidence>
<accession>A0A133VH71</accession>
<comment type="caution">
    <text evidence="2">The sequence shown here is derived from an EMBL/GenBank/DDBJ whole genome shotgun (WGS) entry which is preliminary data.</text>
</comment>